<evidence type="ECO:0000313" key="1">
    <source>
        <dbReference type="EMBL" id="VVS98802.1"/>
    </source>
</evidence>
<name>A0A5E7XWC6_9SPHN</name>
<reference evidence="1 2" key="1">
    <citation type="submission" date="2019-09" db="EMBL/GenBank/DDBJ databases">
        <authorList>
            <person name="Dittami M. S."/>
        </authorList>
    </citation>
    <scope>NUCLEOTIDE SEQUENCE [LARGE SCALE GENOMIC DNA]</scope>
    <source>
        <strain evidence="1">SPHINGO391</strain>
    </source>
</reference>
<accession>A0A5E7XWC6</accession>
<organism evidence="1 2">
    <name type="scientific">Sphingomonas aurantiaca</name>
    <dbReference type="NCBI Taxonomy" id="185949"/>
    <lineage>
        <taxon>Bacteria</taxon>
        <taxon>Pseudomonadati</taxon>
        <taxon>Pseudomonadota</taxon>
        <taxon>Alphaproteobacteria</taxon>
        <taxon>Sphingomonadales</taxon>
        <taxon>Sphingomonadaceae</taxon>
        <taxon>Sphingomonas</taxon>
    </lineage>
</organism>
<proteinExistence type="predicted"/>
<dbReference type="EMBL" id="CABVLI010000022">
    <property type="protein sequence ID" value="VVS98802.1"/>
    <property type="molecule type" value="Genomic_DNA"/>
</dbReference>
<sequence length="74" mass="8022">MRRVGGRQSPVRRCTLAPFVWCFGRRLGPAKRGITPYPFDRGAAFNEVLRRAGGQPGLGCVAALTAMQGPCPTY</sequence>
<dbReference type="AlphaFoldDB" id="A0A5E7XWC6"/>
<dbReference type="Proteomes" id="UP000326857">
    <property type="component" value="Unassembled WGS sequence"/>
</dbReference>
<protein>
    <submittedName>
        <fullName evidence="1">Uncharacterized protein</fullName>
    </submittedName>
</protein>
<evidence type="ECO:0000313" key="2">
    <source>
        <dbReference type="Proteomes" id="UP000326857"/>
    </source>
</evidence>
<gene>
    <name evidence="1" type="ORF">SPHINGO391_290009</name>
</gene>